<dbReference type="GO" id="GO:0016491">
    <property type="term" value="F:oxidoreductase activity"/>
    <property type="evidence" value="ECO:0007669"/>
    <property type="project" value="InterPro"/>
</dbReference>
<comment type="caution">
    <text evidence="2">The sequence shown here is derived from an EMBL/GenBank/DDBJ whole genome shotgun (WGS) entry which is preliminary data.</text>
</comment>
<dbReference type="Pfam" id="PF04945">
    <property type="entry name" value="YHS"/>
    <property type="match status" value="1"/>
</dbReference>
<name>X1VB96_9ZZZZ</name>
<reference evidence="2" key="1">
    <citation type="journal article" date="2014" name="Front. Microbiol.">
        <title>High frequency of phylogenetically diverse reductive dehalogenase-homologous genes in deep subseafloor sedimentary metagenomes.</title>
        <authorList>
            <person name="Kawai M."/>
            <person name="Futagami T."/>
            <person name="Toyoda A."/>
            <person name="Takaki Y."/>
            <person name="Nishi S."/>
            <person name="Hori S."/>
            <person name="Arai W."/>
            <person name="Tsubouchi T."/>
            <person name="Morono Y."/>
            <person name="Uchiyama I."/>
            <person name="Ito T."/>
            <person name="Fujiyama A."/>
            <person name="Inagaki F."/>
            <person name="Takami H."/>
        </authorList>
    </citation>
    <scope>NUCLEOTIDE SEQUENCE</scope>
    <source>
        <strain evidence="2">Expedition CK06-06</strain>
    </source>
</reference>
<organism evidence="2">
    <name type="scientific">marine sediment metagenome</name>
    <dbReference type="NCBI Taxonomy" id="412755"/>
    <lineage>
        <taxon>unclassified sequences</taxon>
        <taxon>metagenomes</taxon>
        <taxon>ecological metagenomes</taxon>
    </lineage>
</organism>
<dbReference type="SMART" id="SM00746">
    <property type="entry name" value="TRASH"/>
    <property type="match status" value="1"/>
</dbReference>
<dbReference type="InterPro" id="IPR012348">
    <property type="entry name" value="RNR-like"/>
</dbReference>
<evidence type="ECO:0000313" key="2">
    <source>
        <dbReference type="EMBL" id="GAJ10691.1"/>
    </source>
</evidence>
<gene>
    <name evidence="2" type="ORF">S12H4_43791</name>
</gene>
<dbReference type="SUPFAM" id="SSF47240">
    <property type="entry name" value="Ferritin-like"/>
    <property type="match status" value="1"/>
</dbReference>
<feature type="domain" description="TRASH" evidence="1">
    <location>
        <begin position="4"/>
        <end position="41"/>
    </location>
</feature>
<accession>X1VB96</accession>
<dbReference type="InterPro" id="IPR007029">
    <property type="entry name" value="YHS_dom"/>
</dbReference>
<proteinExistence type="predicted"/>
<protein>
    <recommendedName>
        <fullName evidence="1">TRASH domain-containing protein</fullName>
    </recommendedName>
</protein>
<sequence length="57" mass="6402">MEKDPTCGMEVDPATAQKSKYKEKTYYFCCPTCKEVFDKEPEKYVKEESGGSSCCSG</sequence>
<dbReference type="AlphaFoldDB" id="X1VB96"/>
<dbReference type="InterPro" id="IPR011017">
    <property type="entry name" value="TRASH_dom"/>
</dbReference>
<evidence type="ECO:0000259" key="1">
    <source>
        <dbReference type="SMART" id="SM00746"/>
    </source>
</evidence>
<dbReference type="Gene3D" id="1.10.620.20">
    <property type="entry name" value="Ribonucleotide Reductase, subunit A"/>
    <property type="match status" value="1"/>
</dbReference>
<dbReference type="EMBL" id="BARW01026917">
    <property type="protein sequence ID" value="GAJ10691.1"/>
    <property type="molecule type" value="Genomic_DNA"/>
</dbReference>
<dbReference type="InterPro" id="IPR009078">
    <property type="entry name" value="Ferritin-like_SF"/>
</dbReference>